<dbReference type="PIRSF" id="PIRSF012876">
    <property type="entry name" value="Txn_rg_UCP012876"/>
    <property type="match status" value="1"/>
</dbReference>
<evidence type="ECO:0000313" key="1">
    <source>
        <dbReference type="EMBL" id="KPV46311.1"/>
    </source>
</evidence>
<evidence type="ECO:0008006" key="3">
    <source>
        <dbReference type="Google" id="ProtNLM"/>
    </source>
</evidence>
<accession>A0A0P9D9S8</accession>
<comment type="caution">
    <text evidence="1">The sequence shown here is derived from an EMBL/GenBank/DDBJ whole genome shotgun (WGS) entry which is preliminary data.</text>
</comment>
<protein>
    <recommendedName>
        <fullName evidence="3">Transcriptional regulator</fullName>
    </recommendedName>
</protein>
<dbReference type="EMBL" id="LJCQ01000268">
    <property type="protein sequence ID" value="KPV46311.1"/>
    <property type="molecule type" value="Genomic_DNA"/>
</dbReference>
<dbReference type="InterPro" id="IPR014466">
    <property type="entry name" value="Txn_rg_UCP012876"/>
</dbReference>
<dbReference type="PATRIC" id="fig|507754.4.peg.1087"/>
<evidence type="ECO:0000313" key="2">
    <source>
        <dbReference type="Proteomes" id="UP000050515"/>
    </source>
</evidence>
<name>A0A0P9D9S8_9ARCH</name>
<dbReference type="Proteomes" id="UP000050515">
    <property type="component" value="Unassembled WGS sequence"/>
</dbReference>
<dbReference type="RefSeq" id="WP_054964287.1">
    <property type="nucleotide sequence ID" value="NZ_LJCQ01000268.1"/>
</dbReference>
<dbReference type="OrthoDB" id="10037at2157"/>
<dbReference type="Gene3D" id="3.40.190.10">
    <property type="entry name" value="Periplasmic binding protein-like II"/>
    <property type="match status" value="1"/>
</dbReference>
<reference evidence="1 2" key="1">
    <citation type="submission" date="2015-09" db="EMBL/GenBank/DDBJ databases">
        <title>Draft genome sequence of Acidiplasma aeolicum DSM 18409.</title>
        <authorList>
            <person name="Hemp J."/>
        </authorList>
    </citation>
    <scope>NUCLEOTIDE SEQUENCE [LARGE SCALE GENOMIC DNA]</scope>
    <source>
        <strain evidence="1 2">V</strain>
    </source>
</reference>
<dbReference type="AlphaFoldDB" id="A0A0P9D9S8"/>
<dbReference type="SUPFAM" id="SSF53850">
    <property type="entry name" value="Periplasmic binding protein-like II"/>
    <property type="match status" value="1"/>
</dbReference>
<organism evidence="1 2">
    <name type="scientific">Acidiplasma aeolicum</name>
    <dbReference type="NCBI Taxonomy" id="507754"/>
    <lineage>
        <taxon>Archaea</taxon>
        <taxon>Methanobacteriati</taxon>
        <taxon>Thermoplasmatota</taxon>
        <taxon>Thermoplasmata</taxon>
        <taxon>Thermoplasmatales</taxon>
        <taxon>Ferroplasmaceae</taxon>
        <taxon>Acidiplasma</taxon>
    </lineage>
</organism>
<proteinExistence type="predicted"/>
<gene>
    <name evidence="1" type="ORF">SE19_06055</name>
</gene>
<sequence length="333" mass="38525">MDKGLKKIIISELKKRKYNGMAQYEMETLFNFSKSHISETLSEMISKNIIIKKNCGKLIKKIWLKAYYPGHIENYIRIGILKSSEYVKFLSAAFSVADSLNLNIQVISFNNTVDMMNAMENNALEISLSPAVSQIIYAITKDNYFIIGPVASGGSCIFSNDKFDSDQIKTSDISSMMLLSRNFMMLNKYNNISFYKNPKTGMLDFLKFKFRYIAIWEPFASFIECKGRKREKDYHDLLDDRPCCLISAGKEFYSKNNQILESIMNAYKSNENIDGRAVKIISRETSIDYDNVIKSIHRYNYSIKFDIDQLKDYANSMGILLSEEKIKKIFKMM</sequence>